<name>A0A834QGG1_MARMO</name>
<evidence type="ECO:0000313" key="1">
    <source>
        <dbReference type="EMBL" id="KAF7479124.1"/>
    </source>
</evidence>
<gene>
    <name evidence="1" type="ORF">GHT09_009741</name>
</gene>
<organism evidence="1 2">
    <name type="scientific">Marmota monax</name>
    <name type="common">Woodchuck</name>
    <dbReference type="NCBI Taxonomy" id="9995"/>
    <lineage>
        <taxon>Eukaryota</taxon>
        <taxon>Metazoa</taxon>
        <taxon>Chordata</taxon>
        <taxon>Craniata</taxon>
        <taxon>Vertebrata</taxon>
        <taxon>Euteleostomi</taxon>
        <taxon>Mammalia</taxon>
        <taxon>Eutheria</taxon>
        <taxon>Euarchontoglires</taxon>
        <taxon>Glires</taxon>
        <taxon>Rodentia</taxon>
        <taxon>Sciuromorpha</taxon>
        <taxon>Sciuridae</taxon>
        <taxon>Xerinae</taxon>
        <taxon>Marmotini</taxon>
        <taxon>Marmota</taxon>
    </lineage>
</organism>
<proteinExistence type="predicted"/>
<comment type="caution">
    <text evidence="1">The sequence shown here is derived from an EMBL/GenBank/DDBJ whole genome shotgun (WGS) entry which is preliminary data.</text>
</comment>
<dbReference type="Proteomes" id="UP000662637">
    <property type="component" value="Unassembled WGS sequence"/>
</dbReference>
<dbReference type="EMBL" id="WJEC01001317">
    <property type="protein sequence ID" value="KAF7479124.1"/>
    <property type="molecule type" value="Genomic_DNA"/>
</dbReference>
<dbReference type="AlphaFoldDB" id="A0A834QGG1"/>
<sequence>MTSAPEPRSPAAILWSPLLMPLCIQHLSFSHQLIEKITQVTEDNVNLQQKKWTLQKATQLNNSKQEEMAKSMEKLKASLDSCQVPLMLSTWPPLPNWYASFLVNCPAFWNRGDSNALVLCTHLFSSWRTENQGHQKMPPK</sequence>
<evidence type="ECO:0000313" key="2">
    <source>
        <dbReference type="Proteomes" id="UP000662637"/>
    </source>
</evidence>
<accession>A0A834QGG1</accession>
<protein>
    <submittedName>
        <fullName evidence="1">Uncharacterized protein</fullName>
    </submittedName>
</protein>
<reference evidence="1" key="1">
    <citation type="submission" date="2020-08" db="EMBL/GenBank/DDBJ databases">
        <authorList>
            <person name="Shumante A."/>
            <person name="Zimin A.V."/>
            <person name="Puiu D."/>
            <person name="Salzberg S.L."/>
        </authorList>
    </citation>
    <scope>NUCLEOTIDE SEQUENCE</scope>
    <source>
        <strain evidence="1">WC2-LM</strain>
        <tissue evidence="1">Liver</tissue>
    </source>
</reference>